<name>A0A177DJT8_ALTAL</name>
<dbReference type="Pfam" id="PF21314">
    <property type="entry name" value="TM_ErbB1"/>
    <property type="match status" value="1"/>
</dbReference>
<evidence type="ECO:0000259" key="7">
    <source>
        <dbReference type="Pfam" id="PF21314"/>
    </source>
</evidence>
<dbReference type="OMA" id="CYPTGTM"/>
<dbReference type="InterPro" id="IPR049328">
    <property type="entry name" value="TM_ErbB1"/>
</dbReference>
<dbReference type="KEGG" id="aalt:CC77DRAFT_166827"/>
<dbReference type="PANTHER" id="PTHR16861">
    <property type="entry name" value="GLYCOPROTEIN 38"/>
    <property type="match status" value="1"/>
</dbReference>
<keyword evidence="5" id="KW-1133">Transmembrane helix</keyword>
<reference evidence="8 9" key="1">
    <citation type="submission" date="2016-05" db="EMBL/GenBank/DDBJ databases">
        <title>Comparative analysis of secretome profiles of manganese(II)-oxidizing ascomycete fungi.</title>
        <authorList>
            <consortium name="DOE Joint Genome Institute"/>
            <person name="Zeiner C.A."/>
            <person name="Purvine S.O."/>
            <person name="Zink E.M."/>
            <person name="Wu S."/>
            <person name="Pasa-Tolic L."/>
            <person name="Chaput D.L."/>
            <person name="Haridas S."/>
            <person name="Grigoriev I.V."/>
            <person name="Santelli C.M."/>
            <person name="Hansel C.M."/>
        </authorList>
    </citation>
    <scope>NUCLEOTIDE SEQUENCE [LARGE SCALE GENOMIC DNA]</scope>
    <source>
        <strain evidence="8 9">SRC1lrK2f</strain>
    </source>
</reference>
<feature type="domain" description="Epidermal growth factor receptor-like transmembrane-juxtamembrane segment" evidence="7">
    <location>
        <begin position="261"/>
        <end position="288"/>
    </location>
</feature>
<dbReference type="EMBL" id="KV441481">
    <property type="protein sequence ID" value="OAG19470.1"/>
    <property type="molecule type" value="Genomic_DNA"/>
</dbReference>
<organism evidence="8 9">
    <name type="scientific">Alternaria alternata</name>
    <name type="common">Alternaria rot fungus</name>
    <name type="synonym">Torula alternata</name>
    <dbReference type="NCBI Taxonomy" id="5599"/>
    <lineage>
        <taxon>Eukaryota</taxon>
        <taxon>Fungi</taxon>
        <taxon>Dikarya</taxon>
        <taxon>Ascomycota</taxon>
        <taxon>Pezizomycotina</taxon>
        <taxon>Dothideomycetes</taxon>
        <taxon>Pleosporomycetidae</taxon>
        <taxon>Pleosporales</taxon>
        <taxon>Pleosporineae</taxon>
        <taxon>Pleosporaceae</taxon>
        <taxon>Alternaria</taxon>
        <taxon>Alternaria sect. Alternaria</taxon>
        <taxon>Alternaria alternata complex</taxon>
    </lineage>
</organism>
<feature type="region of interest" description="Disordered" evidence="4">
    <location>
        <begin position="223"/>
        <end position="252"/>
    </location>
</feature>
<evidence type="ECO:0000256" key="3">
    <source>
        <dbReference type="ARBA" id="ARBA00022840"/>
    </source>
</evidence>
<feature type="signal peptide" evidence="6">
    <location>
        <begin position="1"/>
        <end position="17"/>
    </location>
</feature>
<dbReference type="RefSeq" id="XP_018384891.1">
    <property type="nucleotide sequence ID" value="XM_018530403.1"/>
</dbReference>
<dbReference type="GeneID" id="29115997"/>
<evidence type="ECO:0000256" key="4">
    <source>
        <dbReference type="SAM" id="MobiDB-lite"/>
    </source>
</evidence>
<dbReference type="AlphaFoldDB" id="A0A177DJT8"/>
<evidence type="ECO:0000313" key="9">
    <source>
        <dbReference type="Proteomes" id="UP000077248"/>
    </source>
</evidence>
<evidence type="ECO:0000313" key="8">
    <source>
        <dbReference type="EMBL" id="OAG19470.1"/>
    </source>
</evidence>
<keyword evidence="1" id="KW-0597">Phosphoprotein</keyword>
<dbReference type="VEuPathDB" id="FungiDB:CC77DRAFT_166827"/>
<keyword evidence="2" id="KW-0547">Nucleotide-binding</keyword>
<dbReference type="Proteomes" id="UP000077248">
    <property type="component" value="Unassembled WGS sequence"/>
</dbReference>
<protein>
    <recommendedName>
        <fullName evidence="7">Epidermal growth factor receptor-like transmembrane-juxtamembrane segment domain-containing protein</fullName>
    </recommendedName>
</protein>
<feature type="region of interest" description="Disordered" evidence="4">
    <location>
        <begin position="289"/>
        <end position="340"/>
    </location>
</feature>
<keyword evidence="3" id="KW-0067">ATP-binding</keyword>
<dbReference type="PANTHER" id="PTHR16861:SF4">
    <property type="entry name" value="SH3 DOMAIN PROTEIN (AFU_ORTHOLOGUE AFUA_1G13610)"/>
    <property type="match status" value="1"/>
</dbReference>
<evidence type="ECO:0000256" key="5">
    <source>
        <dbReference type="SAM" id="Phobius"/>
    </source>
</evidence>
<dbReference type="GO" id="GO:0005524">
    <property type="term" value="F:ATP binding"/>
    <property type="evidence" value="ECO:0007669"/>
    <property type="project" value="UniProtKB-KW"/>
</dbReference>
<feature type="compositionally biased region" description="Polar residues" evidence="4">
    <location>
        <begin position="311"/>
        <end position="330"/>
    </location>
</feature>
<keyword evidence="5" id="KW-0472">Membrane</keyword>
<feature type="chain" id="PRO_5008059520" description="Epidermal growth factor receptor-like transmembrane-juxtamembrane segment domain-containing protein" evidence="6">
    <location>
        <begin position="18"/>
        <end position="340"/>
    </location>
</feature>
<keyword evidence="5" id="KW-0812">Transmembrane</keyword>
<evidence type="ECO:0000256" key="6">
    <source>
        <dbReference type="SAM" id="SignalP"/>
    </source>
</evidence>
<keyword evidence="9" id="KW-1185">Reference proteome</keyword>
<dbReference type="STRING" id="5599.A0A177DJT8"/>
<keyword evidence="6" id="KW-0732">Signal</keyword>
<gene>
    <name evidence="8" type="ORF">CC77DRAFT_166827</name>
</gene>
<evidence type="ECO:0000256" key="1">
    <source>
        <dbReference type="ARBA" id="ARBA00022553"/>
    </source>
</evidence>
<accession>A0A177DJT8</accession>
<sequence>MWHAFFPFLPFSTMAAAFTTSYTSSASTTSIAGPLMTAFTPPDHCNNVVKSSCVLSTPYSYTSIGTSLSYSYGDPVTSCAYVERDLSCGSDGQATRDSACFPDNNGGGSGTLLFSPGTGCPGQWEMKSEVILSSKTTAVCCPSGYEEHTDYASCTSVISYTDGTAPAVSCSSGGNTVFDLLTYSTYTSAYDASSTSIYTSIYSTYRIVWAQRILVAYPTTSASDGRVTPLGEPTSTNNPEGGSAVPTPKPDDKSGLGAGAIAGIVVGVVGALLLVGAFFFWRRRQQKHHHAPIPKSSPTGEHDALPEFVATSGTSTGPAQMTAANSNGLFQPQPELRSPR</sequence>
<proteinExistence type="predicted"/>
<evidence type="ECO:0000256" key="2">
    <source>
        <dbReference type="ARBA" id="ARBA00022741"/>
    </source>
</evidence>
<feature type="transmembrane region" description="Helical" evidence="5">
    <location>
        <begin position="256"/>
        <end position="281"/>
    </location>
</feature>
<dbReference type="CDD" id="cd12087">
    <property type="entry name" value="TM_EGFR-like"/>
    <property type="match status" value="1"/>
</dbReference>